<comment type="caution">
    <text evidence="1">The sequence shown here is derived from an EMBL/GenBank/DDBJ whole genome shotgun (WGS) entry which is preliminary data.</text>
</comment>
<proteinExistence type="predicted"/>
<gene>
    <name evidence="1" type="ORF">MENTE1834_LOCUS31597</name>
</gene>
<sequence length="42" mass="4803">MDIIFKILTCGGDKFIEVSFEYLNSNLYNIIIEVCAFLLVSI</sequence>
<evidence type="ECO:0000313" key="1">
    <source>
        <dbReference type="EMBL" id="CAK5084210.1"/>
    </source>
</evidence>
<name>A0ACB0ZYH4_MELEN</name>
<evidence type="ECO:0000313" key="2">
    <source>
        <dbReference type="Proteomes" id="UP001497535"/>
    </source>
</evidence>
<dbReference type="EMBL" id="CAVMJV010000053">
    <property type="protein sequence ID" value="CAK5084210.1"/>
    <property type="molecule type" value="Genomic_DNA"/>
</dbReference>
<protein>
    <submittedName>
        <fullName evidence="1">Uncharacterized protein</fullName>
    </submittedName>
</protein>
<dbReference type="Proteomes" id="UP001497535">
    <property type="component" value="Unassembled WGS sequence"/>
</dbReference>
<accession>A0ACB0ZYH4</accession>
<keyword evidence="2" id="KW-1185">Reference proteome</keyword>
<reference evidence="1" key="1">
    <citation type="submission" date="2023-11" db="EMBL/GenBank/DDBJ databases">
        <authorList>
            <person name="Poullet M."/>
        </authorList>
    </citation>
    <scope>NUCLEOTIDE SEQUENCE</scope>
    <source>
        <strain evidence="1">E1834</strain>
    </source>
</reference>
<organism evidence="1 2">
    <name type="scientific">Meloidogyne enterolobii</name>
    <name type="common">Root-knot nematode worm</name>
    <name type="synonym">Meloidogyne mayaguensis</name>
    <dbReference type="NCBI Taxonomy" id="390850"/>
    <lineage>
        <taxon>Eukaryota</taxon>
        <taxon>Metazoa</taxon>
        <taxon>Ecdysozoa</taxon>
        <taxon>Nematoda</taxon>
        <taxon>Chromadorea</taxon>
        <taxon>Rhabditida</taxon>
        <taxon>Tylenchina</taxon>
        <taxon>Tylenchomorpha</taxon>
        <taxon>Tylenchoidea</taxon>
        <taxon>Meloidogynidae</taxon>
        <taxon>Meloidogyninae</taxon>
        <taxon>Meloidogyne</taxon>
    </lineage>
</organism>